<dbReference type="Gene3D" id="3.90.245.10">
    <property type="entry name" value="Ribonucleoside hydrolase-like"/>
    <property type="match status" value="1"/>
</dbReference>
<feature type="binding site" evidence="7 8">
    <location>
        <position position="263"/>
    </location>
    <ligand>
        <name>Ca(2+)</name>
        <dbReference type="ChEBI" id="CHEBI:29108"/>
    </ligand>
</feature>
<dbReference type="PDB" id="8OIC">
    <property type="method" value="X-ray"/>
    <property type="resolution" value="2.80 A"/>
    <property type="chains" value="A/B/C/D/E/F/G/H=1-347"/>
</dbReference>
<evidence type="ECO:0000313" key="5">
    <source>
        <dbReference type="EMBL" id="EAX91687.1"/>
    </source>
</evidence>
<dbReference type="PDB" id="8OI9">
    <property type="method" value="X-ray"/>
    <property type="resolution" value="1.95 A"/>
    <property type="chains" value="A/B=1-347"/>
</dbReference>
<dbReference type="PDB" id="8OIB">
    <property type="method" value="X-ray"/>
    <property type="resolution" value="2.44 A"/>
    <property type="chains" value="A/B/C/D=1-347"/>
</dbReference>
<feature type="binding site" evidence="7 8">
    <location>
        <position position="28"/>
    </location>
    <ligand>
        <name>Mg(2+)</name>
        <dbReference type="ChEBI" id="CHEBI:18420"/>
    </ligand>
</feature>
<keyword evidence="7 8" id="KW-0002">3D-structure</keyword>
<evidence type="ECO:0007829" key="8">
    <source>
        <dbReference type="PDB" id="8OI9"/>
    </source>
</evidence>
<proteinExistence type="evidence at protein level"/>
<dbReference type="PDB" id="8OIA">
    <property type="method" value="X-ray"/>
    <property type="resolution" value="2.30 A"/>
    <property type="chains" value="A/B/C/D=1-347"/>
</dbReference>
<dbReference type="FunFam" id="3.90.245.10:FF:000018">
    <property type="entry name" value="Inosine-uridine preferring nucleoside hydrolase family protein"/>
    <property type="match status" value="1"/>
</dbReference>
<accession>A2FTT0</accession>
<dbReference type="PANTHER" id="PTHR12304:SF4">
    <property type="entry name" value="URIDINE NUCLEOSIDASE"/>
    <property type="match status" value="1"/>
</dbReference>
<dbReference type="SMR" id="A2FTT0"/>
<dbReference type="Proteomes" id="UP000001542">
    <property type="component" value="Unassembled WGS sequence"/>
</dbReference>
<dbReference type="EMBL" id="DS114017">
    <property type="protein sequence ID" value="EAX91687.1"/>
    <property type="molecule type" value="Genomic_DNA"/>
</dbReference>
<reference evidence="7 8" key="3">
    <citation type="journal article" date="2023" name="J. Biol. Chem.">
        <title>A riboside hydrolase that salvages both nucleobases and nicotinamide in the auxotrophic parasite Trichomonas vaginalis.</title>
        <authorList>
            <person name="Patrone M."/>
            <person name="Galasyn G.S."/>
            <person name="Kerin F."/>
            <person name="Nyitray M.M."/>
            <person name="Parkin D.W."/>
            <person name="Stockman B.J."/>
            <person name="Degano M."/>
        </authorList>
    </citation>
    <scope>X-RAY CRYSTALLOGRAPHY (1.85 ANGSTROMS) IN COMPLEX WITH CA(2+) AND MG(2+)</scope>
</reference>
<keyword evidence="2 5" id="KW-0378">Hydrolase</keyword>
<organism evidence="5 6">
    <name type="scientific">Trichomonas vaginalis (strain ATCC PRA-98 / G3)</name>
    <dbReference type="NCBI Taxonomy" id="412133"/>
    <lineage>
        <taxon>Eukaryota</taxon>
        <taxon>Metamonada</taxon>
        <taxon>Parabasalia</taxon>
        <taxon>Trichomonadida</taxon>
        <taxon>Trichomonadidae</taxon>
        <taxon>Trichomonas</taxon>
    </lineage>
</organism>
<protein>
    <submittedName>
        <fullName evidence="5">Inosine-uridine preferring nucleoside hydrolase family protein</fullName>
    </submittedName>
</protein>
<dbReference type="GO" id="GO:0006152">
    <property type="term" value="P:purine nucleoside catabolic process"/>
    <property type="evidence" value="ECO:0000318"/>
    <property type="project" value="GO_Central"/>
</dbReference>
<dbReference type="KEGG" id="tva:4749388"/>
<feature type="binding site" evidence="7 8">
    <location>
        <position position="25"/>
    </location>
    <ligand>
        <name>Mg(2+)</name>
        <dbReference type="ChEBI" id="CHEBI:18420"/>
    </ligand>
</feature>
<name>A2FTT0_TRIV3</name>
<dbReference type="InterPro" id="IPR036452">
    <property type="entry name" value="Ribo_hydro-like"/>
</dbReference>
<reference evidence="5" key="2">
    <citation type="journal article" date="2007" name="Science">
        <title>Draft genome sequence of the sexually transmitted pathogen Trichomonas vaginalis.</title>
        <authorList>
            <person name="Carlton J.M."/>
            <person name="Hirt R.P."/>
            <person name="Silva J.C."/>
            <person name="Delcher A.L."/>
            <person name="Schatz M."/>
            <person name="Zhao Q."/>
            <person name="Wortman J.R."/>
            <person name="Bidwell S.L."/>
            <person name="Alsmark U.C.M."/>
            <person name="Besteiro S."/>
            <person name="Sicheritz-Ponten T."/>
            <person name="Noel C.J."/>
            <person name="Dacks J.B."/>
            <person name="Foster P.G."/>
            <person name="Simillion C."/>
            <person name="Van de Peer Y."/>
            <person name="Miranda-Saavedra D."/>
            <person name="Barton G.J."/>
            <person name="Westrop G.D."/>
            <person name="Mueller S."/>
            <person name="Dessi D."/>
            <person name="Fiori P.L."/>
            <person name="Ren Q."/>
            <person name="Paulsen I."/>
            <person name="Zhang H."/>
            <person name="Bastida-Corcuera F.D."/>
            <person name="Simoes-Barbosa A."/>
            <person name="Brown M.T."/>
            <person name="Hayes R.D."/>
            <person name="Mukherjee M."/>
            <person name="Okumura C.Y."/>
            <person name="Schneider R."/>
            <person name="Smith A.J."/>
            <person name="Vanacova S."/>
            <person name="Villalvazo M."/>
            <person name="Haas B.J."/>
            <person name="Pertea M."/>
            <person name="Feldblyum T.V."/>
            <person name="Utterback T.R."/>
            <person name="Shu C.L."/>
            <person name="Osoegawa K."/>
            <person name="de Jong P.J."/>
            <person name="Hrdy I."/>
            <person name="Horvathova L."/>
            <person name="Zubacova Z."/>
            <person name="Dolezal P."/>
            <person name="Malik S.B."/>
            <person name="Logsdon J.M. Jr."/>
            <person name="Henze K."/>
            <person name="Gupta A."/>
            <person name="Wang C.C."/>
            <person name="Dunne R.L."/>
            <person name="Upcroft J.A."/>
            <person name="Upcroft P."/>
            <person name="White O."/>
            <person name="Salzberg S.L."/>
            <person name="Tang P."/>
            <person name="Chiu C.-H."/>
            <person name="Lee Y.-S."/>
            <person name="Embley T.M."/>
            <person name="Coombs G.H."/>
            <person name="Mottram J.C."/>
            <person name="Tachezy J."/>
            <person name="Fraser-Liggett C.M."/>
            <person name="Johnson P.J."/>
        </authorList>
    </citation>
    <scope>NUCLEOTIDE SEQUENCE [LARGE SCALE GENOMIC DNA]</scope>
    <source>
        <strain evidence="5">G3</strain>
    </source>
</reference>
<dbReference type="GO" id="GO:0046872">
    <property type="term" value="F:metal ion binding"/>
    <property type="evidence" value="ECO:0007669"/>
    <property type="project" value="UniProtKB-KW"/>
</dbReference>
<evidence type="ECO:0000313" key="6">
    <source>
        <dbReference type="Proteomes" id="UP000001542"/>
    </source>
</evidence>
<dbReference type="STRING" id="5722.A2FTT0"/>
<dbReference type="eggNOG" id="KOG2938">
    <property type="taxonomic scope" value="Eukaryota"/>
</dbReference>
<dbReference type="InterPro" id="IPR001910">
    <property type="entry name" value="Inosine/uridine_hydrolase_dom"/>
</dbReference>
<keyword evidence="7 8" id="KW-0479">Metal-binding</keyword>
<dbReference type="AlphaFoldDB" id="A2FTT0"/>
<dbReference type="PDB" id="8OI7">
    <property type="method" value="X-ray"/>
    <property type="resolution" value="1.85 A"/>
    <property type="chains" value="A/B=1-347"/>
</dbReference>
<feature type="binding site" evidence="7 8">
    <location>
        <position position="15"/>
    </location>
    <ligand>
        <name>Ca(2+)</name>
        <dbReference type="ChEBI" id="CHEBI:29108"/>
    </ligand>
</feature>
<gene>
    <name evidence="5" type="ORF">TVAG_092730</name>
</gene>
<feature type="binding site" evidence="7 8">
    <location>
        <position position="22"/>
    </location>
    <ligand>
        <name>Mg(2+)</name>
        <dbReference type="ChEBI" id="CHEBI:18420"/>
    </ligand>
</feature>
<feature type="domain" description="Inosine/uridine-preferring nucleoside hydrolase" evidence="4">
    <location>
        <begin position="7"/>
        <end position="323"/>
    </location>
</feature>
<dbReference type="FunCoup" id="A2FTT0">
    <property type="interactions" value="283"/>
</dbReference>
<keyword evidence="3" id="KW-0326">Glycosidase</keyword>
<keyword evidence="7 8" id="KW-0106">Calcium</keyword>
<feature type="binding site" evidence="7 8">
    <location>
        <position position="142"/>
    </location>
    <ligand>
        <name>Ca(2+)</name>
        <dbReference type="ChEBI" id="CHEBI:29108"/>
    </ligand>
</feature>
<dbReference type="Pfam" id="PF01156">
    <property type="entry name" value="IU_nuc_hydro"/>
    <property type="match status" value="1"/>
</dbReference>
<keyword evidence="6" id="KW-1185">Reference proteome</keyword>
<dbReference type="GO" id="GO:0005829">
    <property type="term" value="C:cytosol"/>
    <property type="evidence" value="ECO:0000318"/>
    <property type="project" value="GO_Central"/>
</dbReference>
<comment type="similarity">
    <text evidence="1">Belongs to the IUNH family.</text>
</comment>
<feature type="binding site" evidence="7 8">
    <location>
        <position position="23"/>
    </location>
    <ligand>
        <name>Mg(2+)</name>
        <dbReference type="ChEBI" id="CHEBI:18420"/>
    </ligand>
</feature>
<dbReference type="GO" id="GO:0008477">
    <property type="term" value="F:purine nucleosidase activity"/>
    <property type="evidence" value="ECO:0000318"/>
    <property type="project" value="GO_Central"/>
</dbReference>
<reference evidence="5" key="1">
    <citation type="submission" date="2006-10" db="EMBL/GenBank/DDBJ databases">
        <authorList>
            <person name="Amadeo P."/>
            <person name="Zhao Q."/>
            <person name="Wortman J."/>
            <person name="Fraser-Liggett C."/>
            <person name="Carlton J."/>
        </authorList>
    </citation>
    <scope>NUCLEOTIDE SEQUENCE</scope>
    <source>
        <strain evidence="5">G3</strain>
    </source>
</reference>
<dbReference type="VEuPathDB" id="TrichDB:TVAGG3_0060640"/>
<dbReference type="RefSeq" id="XP_001304617.1">
    <property type="nucleotide sequence ID" value="XM_001304616.1"/>
</dbReference>
<dbReference type="VEuPathDB" id="TrichDB:TVAG_092730"/>
<dbReference type="OrthoDB" id="432381at2759"/>
<dbReference type="InterPro" id="IPR023186">
    <property type="entry name" value="IUNH"/>
</dbReference>
<dbReference type="PANTHER" id="PTHR12304">
    <property type="entry name" value="INOSINE-URIDINE PREFERRING NUCLEOSIDE HYDROLASE"/>
    <property type="match status" value="1"/>
</dbReference>
<evidence type="ECO:0000256" key="3">
    <source>
        <dbReference type="ARBA" id="ARBA00023295"/>
    </source>
</evidence>
<evidence type="ECO:0007829" key="7">
    <source>
        <dbReference type="PDB" id="8OI7"/>
    </source>
</evidence>
<evidence type="ECO:0000256" key="2">
    <source>
        <dbReference type="ARBA" id="ARBA00022801"/>
    </source>
</evidence>
<feature type="binding site" evidence="7 8">
    <location>
        <position position="10"/>
    </location>
    <ligand>
        <name>Ca(2+)</name>
        <dbReference type="ChEBI" id="CHEBI:29108"/>
    </ligand>
</feature>
<evidence type="ECO:0000256" key="1">
    <source>
        <dbReference type="ARBA" id="ARBA00009176"/>
    </source>
</evidence>
<dbReference type="InParanoid" id="A2FTT0"/>
<evidence type="ECO:0000259" key="4">
    <source>
        <dbReference type="Pfam" id="PF01156"/>
    </source>
</evidence>
<dbReference type="SUPFAM" id="SSF53590">
    <property type="entry name" value="Nucleoside hydrolase"/>
    <property type="match status" value="1"/>
</dbReference>
<dbReference type="OMA" id="WVGVETK"/>
<sequence length="347" mass="39158">MSIKCALDCDPGHDDLAMIMLAVYSPKLDVQYISTTHGNQTVNKTYQNARRTLNLIKRADKIPVYRGYSKPLTRESVACPEIHGESGLGGVDWSEIDRTMPRNPALDILGYKDESELRPDDFFKHLHRLVSAAEDKFDIISTGSETNIAQYLLAYPEDAKKIRMTTMAGNFMIVGNIMPFAEFNVLIDPEAISNILQSGVDYTFAAPLDITHTVLVTEKVINDIKAATEPYSPKFTEMIIKLLFFFKDTYRDVFGFIDPPLHDPVAAFHLIAPEWFEHVRCHVDIETKGEYTYGCCCTNLILKKKDPTKIVKPDNATVCLKLKEGGHDAFWNQMITVWGEIAKEIGK</sequence>